<keyword evidence="2" id="KW-0560">Oxidoreductase</keyword>
<evidence type="ECO:0000256" key="5">
    <source>
        <dbReference type="ARBA" id="ARBA00023163"/>
    </source>
</evidence>
<evidence type="ECO:0000256" key="3">
    <source>
        <dbReference type="ARBA" id="ARBA00023004"/>
    </source>
</evidence>
<dbReference type="PANTHER" id="PTHR23123">
    <property type="entry name" value="PHD/F-BOX CONTAINING PROTEIN"/>
    <property type="match status" value="1"/>
</dbReference>
<dbReference type="EMBL" id="JBICBT010000077">
    <property type="protein sequence ID" value="KAL3124278.1"/>
    <property type="molecule type" value="Genomic_DNA"/>
</dbReference>
<evidence type="ECO:0000256" key="2">
    <source>
        <dbReference type="ARBA" id="ARBA00023002"/>
    </source>
</evidence>
<feature type="region of interest" description="Disordered" evidence="6">
    <location>
        <begin position="1"/>
        <end position="28"/>
    </location>
</feature>
<sequence length="534" mass="61927">MQLQKNWASLEYNRSNTPPTNSEDVQGTSESYCEIIQNQETTNCSDEADPCEIIKEGFPKRCCRPRTKKTTNSSTERDLHGIIAEERYAKKRCSQRIKEIFESETNQPPPDNLRYPINEYISTNEFAHDNVILELSISEFTMEYIREFGLVRPLLFKEPPEKLGMRMPNPHEFSVLDVQELVGGEKQIHVFDVHTQKGKNMRMKEFVNYYKQNPAKRKKILNSISLEFSDTKLADKIIWLIEPTENNLKLYEKWMLAGNDDTRFLGKLTKCTRVHLRQGDTLIVPSGWIHSVYTPVDSLVFVGNFLHSYSIPMQIRISHLEDRIQPEKIYRFPHFKQIFWAFIAQIVHKATHRIYQKKLPEEAHNSEGYRFSAPKNDQTAKNFVKIDDQWTRASLDGSTESGFSDSENDIENDFQSENNDAVSCQLNSDGHEICYDDLLGNAIDGSFTFNPIQTIYDNEDSAQFTATKNYDINFLRSLPPLVTNGLFPLLRYAEQLLTLKYPEVIEGITRPHHLVKEFRALLDKIHELGLHSDQ</sequence>
<organism evidence="8 9">
    <name type="scientific">Heterodera trifolii</name>
    <dbReference type="NCBI Taxonomy" id="157864"/>
    <lineage>
        <taxon>Eukaryota</taxon>
        <taxon>Metazoa</taxon>
        <taxon>Ecdysozoa</taxon>
        <taxon>Nematoda</taxon>
        <taxon>Chromadorea</taxon>
        <taxon>Rhabditida</taxon>
        <taxon>Tylenchina</taxon>
        <taxon>Tylenchomorpha</taxon>
        <taxon>Tylenchoidea</taxon>
        <taxon>Heteroderidae</taxon>
        <taxon>Heteroderinae</taxon>
        <taxon>Heterodera</taxon>
    </lineage>
</organism>
<keyword evidence="5" id="KW-0804">Transcription</keyword>
<dbReference type="Proteomes" id="UP001620626">
    <property type="component" value="Unassembled WGS sequence"/>
</dbReference>
<keyword evidence="9" id="KW-1185">Reference proteome</keyword>
<name>A0ABD2M9U5_9BILA</name>
<keyword evidence="4" id="KW-0805">Transcription regulation</keyword>
<accession>A0ABD2M9U5</accession>
<gene>
    <name evidence="8" type="ORF">niasHT_006666</name>
</gene>
<dbReference type="GO" id="GO:0046872">
    <property type="term" value="F:metal ion binding"/>
    <property type="evidence" value="ECO:0007669"/>
    <property type="project" value="UniProtKB-KW"/>
</dbReference>
<evidence type="ECO:0000256" key="4">
    <source>
        <dbReference type="ARBA" id="ARBA00023015"/>
    </source>
</evidence>
<keyword evidence="1" id="KW-0479">Metal-binding</keyword>
<dbReference type="AlphaFoldDB" id="A0ABD2M9U5"/>
<dbReference type="SMART" id="SM00558">
    <property type="entry name" value="JmjC"/>
    <property type="match status" value="1"/>
</dbReference>
<comment type="caution">
    <text evidence="8">The sequence shown here is derived from an EMBL/GenBank/DDBJ whole genome shotgun (WGS) entry which is preliminary data.</text>
</comment>
<evidence type="ECO:0000259" key="7">
    <source>
        <dbReference type="PROSITE" id="PS51184"/>
    </source>
</evidence>
<evidence type="ECO:0000256" key="6">
    <source>
        <dbReference type="SAM" id="MobiDB-lite"/>
    </source>
</evidence>
<evidence type="ECO:0000313" key="9">
    <source>
        <dbReference type="Proteomes" id="UP001620626"/>
    </source>
</evidence>
<evidence type="ECO:0000313" key="8">
    <source>
        <dbReference type="EMBL" id="KAL3124278.1"/>
    </source>
</evidence>
<dbReference type="GO" id="GO:0016491">
    <property type="term" value="F:oxidoreductase activity"/>
    <property type="evidence" value="ECO:0007669"/>
    <property type="project" value="UniProtKB-KW"/>
</dbReference>
<keyword evidence="3" id="KW-0408">Iron</keyword>
<dbReference type="SUPFAM" id="SSF51197">
    <property type="entry name" value="Clavaminate synthase-like"/>
    <property type="match status" value="1"/>
</dbReference>
<dbReference type="InterPro" id="IPR003347">
    <property type="entry name" value="JmjC_dom"/>
</dbReference>
<dbReference type="PROSITE" id="PS51184">
    <property type="entry name" value="JMJC"/>
    <property type="match status" value="1"/>
</dbReference>
<evidence type="ECO:0000256" key="1">
    <source>
        <dbReference type="ARBA" id="ARBA00022723"/>
    </source>
</evidence>
<dbReference type="Gene3D" id="2.60.120.650">
    <property type="entry name" value="Cupin"/>
    <property type="match status" value="2"/>
</dbReference>
<proteinExistence type="predicted"/>
<feature type="domain" description="JmjC" evidence="7">
    <location>
        <begin position="124"/>
        <end position="322"/>
    </location>
</feature>
<dbReference type="InterPro" id="IPR050690">
    <property type="entry name" value="JHDM1_Histone_Demethylase"/>
</dbReference>
<reference evidence="8 9" key="1">
    <citation type="submission" date="2024-10" db="EMBL/GenBank/DDBJ databases">
        <authorList>
            <person name="Kim D."/>
        </authorList>
    </citation>
    <scope>NUCLEOTIDE SEQUENCE [LARGE SCALE GENOMIC DNA]</scope>
    <source>
        <strain evidence="8">BH-2024</strain>
    </source>
</reference>
<protein>
    <recommendedName>
        <fullName evidence="7">JmjC domain-containing protein</fullName>
    </recommendedName>
</protein>